<keyword evidence="3 7" id="KW-0312">Gluconeogenesis</keyword>
<dbReference type="GO" id="GO:0005829">
    <property type="term" value="C:cytosol"/>
    <property type="evidence" value="ECO:0007669"/>
    <property type="project" value="TreeGrafter"/>
</dbReference>
<dbReference type="PANTHER" id="PTHR11469">
    <property type="entry name" value="GLUCOSE-6-PHOSPHATE ISOMERASE"/>
    <property type="match status" value="1"/>
</dbReference>
<dbReference type="PRINTS" id="PR00662">
    <property type="entry name" value="G6PISOMERASE"/>
</dbReference>
<evidence type="ECO:0000256" key="1">
    <source>
        <dbReference type="ARBA" id="ARBA00004926"/>
    </source>
</evidence>
<dbReference type="NCBIfam" id="NF001211">
    <property type="entry name" value="PRK00179.1"/>
    <property type="match status" value="1"/>
</dbReference>
<dbReference type="HAMAP" id="MF_00473">
    <property type="entry name" value="G6P_isomerase"/>
    <property type="match status" value="1"/>
</dbReference>
<comment type="caution">
    <text evidence="9">The sequence shown here is derived from an EMBL/GenBank/DDBJ whole genome shotgun (WGS) entry which is preliminary data.</text>
</comment>
<dbReference type="InterPro" id="IPR018189">
    <property type="entry name" value="Phosphoglucose_isomerase_CS"/>
</dbReference>
<dbReference type="RefSeq" id="WP_134760955.1">
    <property type="nucleotide sequence ID" value="NZ_SOZD01000002.1"/>
</dbReference>
<keyword evidence="4 7" id="KW-0324">Glycolysis</keyword>
<evidence type="ECO:0000256" key="6">
    <source>
        <dbReference type="ARBA" id="ARBA00029321"/>
    </source>
</evidence>
<dbReference type="GO" id="GO:0004347">
    <property type="term" value="F:glucose-6-phosphate isomerase activity"/>
    <property type="evidence" value="ECO:0007669"/>
    <property type="project" value="UniProtKB-UniRule"/>
</dbReference>
<sequence length="552" mass="59278">MSTTQSQAPTDDPSQTSLASLAQTASKRGIRSLFAHDPGRFEAFSASAAGLLLDYSKTAIDAQTLARLFDFARACSLSEKRDAMFSGERINITENRSVLHVALRAEPADGYRADGAPVSAEVMEVLTAMANFATKVRNGEIAGSGGDLITDVVNIGIGGSDLGPVMATLALAPYHDGPRTHFVSNVDGAHMADTLKGLDPKTTLFIVASKTFTTIETMTNAATARRWIVASLGEAAVGDHFAAVSTALDKVDAFGIAKERTFGFWEWVGGRYSIWSAIGLPLMLAIGPENFRAFLAGAREVDQHFKSAPLEENLPVLLGLVGYWHRALMHYPTRAIIPYDQRLSRFPAYLQQLDMESNGKGVGLDGEPVDISGPVVWGEPGTNGQHAFFQLIHQGTDVIPVEFMVGANAHEGADMSDHQDLLLANCLAQSEALMKGRSLEEARQQLLDAGRSADDADRVAPHRVFTGDRPSITILYSTLDPRTLGALIALYEHRVFVEAQLFGINAFDQWGVELGKELASNLVPIVTGEDAATGRDASTQGLVAAIHSMRNA</sequence>
<evidence type="ECO:0000313" key="10">
    <source>
        <dbReference type="Proteomes" id="UP000298179"/>
    </source>
</evidence>
<evidence type="ECO:0000256" key="2">
    <source>
        <dbReference type="ARBA" id="ARBA00006604"/>
    </source>
</evidence>
<dbReference type="Pfam" id="PF00342">
    <property type="entry name" value="PGI"/>
    <property type="match status" value="1"/>
</dbReference>
<dbReference type="PROSITE" id="PS00174">
    <property type="entry name" value="P_GLUCOSE_ISOMERASE_2"/>
    <property type="match status" value="1"/>
</dbReference>
<dbReference type="Proteomes" id="UP000298179">
    <property type="component" value="Unassembled WGS sequence"/>
</dbReference>
<dbReference type="EMBL" id="SOZD01000002">
    <property type="protein sequence ID" value="TFF24786.1"/>
    <property type="molecule type" value="Genomic_DNA"/>
</dbReference>
<dbReference type="CDD" id="cd05016">
    <property type="entry name" value="SIS_PGI_2"/>
    <property type="match status" value="1"/>
</dbReference>
<reference evidence="9 10" key="1">
    <citation type="submission" date="2019-03" db="EMBL/GenBank/DDBJ databases">
        <title>Jiella endophytica sp. nov., a novel endophytic bacterium isolated from root of Ficus microcarpa Linn. f.</title>
        <authorList>
            <person name="Tuo L."/>
        </authorList>
    </citation>
    <scope>NUCLEOTIDE SEQUENCE [LARGE SCALE GENOMIC DNA]</scope>
    <source>
        <strain evidence="9 10">CBS5Q-3</strain>
    </source>
</reference>
<dbReference type="OrthoDB" id="140919at2"/>
<dbReference type="Gene3D" id="3.40.50.10490">
    <property type="entry name" value="Glucose-6-phosphate isomerase like protein, domain 1"/>
    <property type="match status" value="2"/>
</dbReference>
<keyword evidence="7" id="KW-0963">Cytoplasm</keyword>
<dbReference type="GO" id="GO:0048029">
    <property type="term" value="F:monosaccharide binding"/>
    <property type="evidence" value="ECO:0007669"/>
    <property type="project" value="TreeGrafter"/>
</dbReference>
<feature type="active site" evidence="7">
    <location>
        <position position="386"/>
    </location>
</feature>
<dbReference type="GO" id="GO:0051156">
    <property type="term" value="P:glucose 6-phosphate metabolic process"/>
    <property type="evidence" value="ECO:0007669"/>
    <property type="project" value="TreeGrafter"/>
</dbReference>
<dbReference type="InterPro" id="IPR023096">
    <property type="entry name" value="G6P_Isomerase_C"/>
</dbReference>
<feature type="active site" description="Proton donor" evidence="7">
    <location>
        <position position="356"/>
    </location>
</feature>
<dbReference type="GO" id="GO:0006096">
    <property type="term" value="P:glycolytic process"/>
    <property type="evidence" value="ECO:0007669"/>
    <property type="project" value="UniProtKB-UniRule"/>
</dbReference>
<dbReference type="AlphaFoldDB" id="A0A4Y8RN68"/>
<name>A0A4Y8RN68_9HYPH</name>
<dbReference type="UniPathway" id="UPA00138"/>
<dbReference type="InterPro" id="IPR035482">
    <property type="entry name" value="SIS_PGI_2"/>
</dbReference>
<comment type="subcellular location">
    <subcellularLocation>
        <location evidence="7">Cytoplasm</location>
    </subcellularLocation>
</comment>
<accession>A0A4Y8RN68</accession>
<protein>
    <recommendedName>
        <fullName evidence="7">Glucose-6-phosphate isomerase</fullName>
        <shortName evidence="7">GPI</shortName>
        <ecNumber evidence="7">5.3.1.9</ecNumber>
    </recommendedName>
    <alternativeName>
        <fullName evidence="7">Phosphoglucose isomerase</fullName>
        <shortName evidence="7">PGI</shortName>
    </alternativeName>
    <alternativeName>
        <fullName evidence="7">Phosphohexose isomerase</fullName>
        <shortName evidence="7">PHI</shortName>
    </alternativeName>
</protein>
<keyword evidence="10" id="KW-1185">Reference proteome</keyword>
<dbReference type="CDD" id="cd05015">
    <property type="entry name" value="SIS_PGI_1"/>
    <property type="match status" value="1"/>
</dbReference>
<keyword evidence="5 7" id="KW-0413">Isomerase</keyword>
<feature type="active site" evidence="7">
    <location>
        <position position="516"/>
    </location>
</feature>
<comment type="function">
    <text evidence="7">Catalyzes the reversible isomerization of glucose-6-phosphate to fructose-6-phosphate.</text>
</comment>
<dbReference type="GO" id="GO:0097367">
    <property type="term" value="F:carbohydrate derivative binding"/>
    <property type="evidence" value="ECO:0007669"/>
    <property type="project" value="InterPro"/>
</dbReference>
<dbReference type="PROSITE" id="PS00765">
    <property type="entry name" value="P_GLUCOSE_ISOMERASE_1"/>
    <property type="match status" value="1"/>
</dbReference>
<evidence type="ECO:0000256" key="3">
    <source>
        <dbReference type="ARBA" id="ARBA00022432"/>
    </source>
</evidence>
<evidence type="ECO:0000256" key="8">
    <source>
        <dbReference type="RuleBase" id="RU000612"/>
    </source>
</evidence>
<evidence type="ECO:0000256" key="5">
    <source>
        <dbReference type="ARBA" id="ARBA00023235"/>
    </source>
</evidence>
<dbReference type="GO" id="GO:0006094">
    <property type="term" value="P:gluconeogenesis"/>
    <property type="evidence" value="ECO:0007669"/>
    <property type="project" value="UniProtKB-UniRule"/>
</dbReference>
<gene>
    <name evidence="7" type="primary">pgi</name>
    <name evidence="9" type="ORF">E3C22_05150</name>
</gene>
<dbReference type="PROSITE" id="PS51463">
    <property type="entry name" value="P_GLUCOSE_ISOMERASE_3"/>
    <property type="match status" value="1"/>
</dbReference>
<dbReference type="InterPro" id="IPR001672">
    <property type="entry name" value="G6P_Isomerase"/>
</dbReference>
<dbReference type="Gene3D" id="1.10.1390.10">
    <property type="match status" value="1"/>
</dbReference>
<dbReference type="UniPathway" id="UPA00109">
    <property type="reaction ID" value="UER00181"/>
</dbReference>
<comment type="pathway">
    <text evidence="7">Carbohydrate biosynthesis; gluconeogenesis.</text>
</comment>
<dbReference type="SUPFAM" id="SSF53697">
    <property type="entry name" value="SIS domain"/>
    <property type="match status" value="1"/>
</dbReference>
<dbReference type="EC" id="5.3.1.9" evidence="7"/>
<evidence type="ECO:0000256" key="4">
    <source>
        <dbReference type="ARBA" id="ARBA00023152"/>
    </source>
</evidence>
<comment type="similarity">
    <text evidence="2 7 8">Belongs to the GPI family.</text>
</comment>
<evidence type="ECO:0000313" key="9">
    <source>
        <dbReference type="EMBL" id="TFF24786.1"/>
    </source>
</evidence>
<comment type="pathway">
    <text evidence="1 7 8">Carbohydrate degradation; glycolysis; D-glyceraldehyde 3-phosphate and glycerone phosphate from D-glucose: step 2/4.</text>
</comment>
<organism evidence="9 10">
    <name type="scientific">Jiella endophytica</name>
    <dbReference type="NCBI Taxonomy" id="2558362"/>
    <lineage>
        <taxon>Bacteria</taxon>
        <taxon>Pseudomonadati</taxon>
        <taxon>Pseudomonadota</taxon>
        <taxon>Alphaproteobacteria</taxon>
        <taxon>Hyphomicrobiales</taxon>
        <taxon>Aurantimonadaceae</taxon>
        <taxon>Jiella</taxon>
    </lineage>
</organism>
<dbReference type="PANTHER" id="PTHR11469:SF1">
    <property type="entry name" value="GLUCOSE-6-PHOSPHATE ISOMERASE"/>
    <property type="match status" value="1"/>
</dbReference>
<dbReference type="InterPro" id="IPR046348">
    <property type="entry name" value="SIS_dom_sf"/>
</dbReference>
<proteinExistence type="inferred from homology"/>
<evidence type="ECO:0000256" key="7">
    <source>
        <dbReference type="HAMAP-Rule" id="MF_00473"/>
    </source>
</evidence>
<dbReference type="InterPro" id="IPR035476">
    <property type="entry name" value="SIS_PGI_1"/>
</dbReference>
<comment type="catalytic activity">
    <reaction evidence="6 7 8">
        <text>alpha-D-glucose 6-phosphate = beta-D-fructose 6-phosphate</text>
        <dbReference type="Rhea" id="RHEA:11816"/>
        <dbReference type="ChEBI" id="CHEBI:57634"/>
        <dbReference type="ChEBI" id="CHEBI:58225"/>
        <dbReference type="EC" id="5.3.1.9"/>
    </reaction>
</comment>